<organism evidence="2 3">
    <name type="scientific">Aquitalea aquatica</name>
    <dbReference type="NCBI Taxonomy" id="3044273"/>
    <lineage>
        <taxon>Bacteria</taxon>
        <taxon>Pseudomonadati</taxon>
        <taxon>Pseudomonadota</taxon>
        <taxon>Betaproteobacteria</taxon>
        <taxon>Neisseriales</taxon>
        <taxon>Chromobacteriaceae</taxon>
        <taxon>Aquitalea</taxon>
    </lineage>
</organism>
<proteinExistence type="predicted"/>
<accession>A0A838YDX8</accession>
<keyword evidence="1" id="KW-0732">Signal</keyword>
<dbReference type="Gene3D" id="2.40.50.870">
    <property type="entry name" value="Protein of unknown function (DUF3299)"/>
    <property type="match status" value="1"/>
</dbReference>
<dbReference type="Proteomes" id="UP000545606">
    <property type="component" value="Unassembled WGS sequence"/>
</dbReference>
<dbReference type="AlphaFoldDB" id="A0A838YDX8"/>
<reference evidence="2 3" key="1">
    <citation type="submission" date="2020-07" db="EMBL/GenBank/DDBJ databases">
        <title>Draft genome sequence of violacein-producing bacteria and related species.</title>
        <authorList>
            <person name="Wilson H.S."/>
            <person name="De Leon M.E."/>
        </authorList>
    </citation>
    <scope>NUCLEOTIDE SEQUENCE [LARGE SCALE GENOMIC DNA]</scope>
    <source>
        <strain evidence="2 3">HSC-21Su07</strain>
    </source>
</reference>
<evidence type="ECO:0000256" key="1">
    <source>
        <dbReference type="SAM" id="SignalP"/>
    </source>
</evidence>
<evidence type="ECO:0000313" key="3">
    <source>
        <dbReference type="Proteomes" id="UP000545606"/>
    </source>
</evidence>
<dbReference type="Pfam" id="PF11736">
    <property type="entry name" value="DUF3299"/>
    <property type="match status" value="1"/>
</dbReference>
<name>A0A838YDX8_9NEIS</name>
<keyword evidence="3" id="KW-1185">Reference proteome</keyword>
<dbReference type="RefSeq" id="WP_181836313.1">
    <property type="nucleotide sequence ID" value="NZ_JACERN010000033.1"/>
</dbReference>
<evidence type="ECO:0000313" key="2">
    <source>
        <dbReference type="EMBL" id="MBA4709245.1"/>
    </source>
</evidence>
<dbReference type="EMBL" id="JACERN010000033">
    <property type="protein sequence ID" value="MBA4709245.1"/>
    <property type="molecule type" value="Genomic_DNA"/>
</dbReference>
<comment type="caution">
    <text evidence="2">The sequence shown here is derived from an EMBL/GenBank/DDBJ whole genome shotgun (WGS) entry which is preliminary data.</text>
</comment>
<gene>
    <name evidence="2" type="ORF">H2Z84_12760</name>
</gene>
<sequence>MHIKAIRQAAALLAVLLLSANLQAADARHVRWADLQPDAPALRSRLSSFDKAQKARLMRAIEQQQLNDWLREGRVKPPDLTARDTQLLQENLKDLMPLVSQVNAFEKKRNEEMVSALNGQGIELDGYLLPLKQSGKKITEFLLVPVVGACIHVPPPPANQMVVVAYPQGYVVSNDLFAPVTITGKLQLKSSKANLYLVDGSSDINVGYSMVADSVREMKKP</sequence>
<protein>
    <submittedName>
        <fullName evidence="2">DUF3299 domain-containing protein</fullName>
    </submittedName>
</protein>
<dbReference type="InterPro" id="IPR021727">
    <property type="entry name" value="DUF3299"/>
</dbReference>
<feature type="chain" id="PRO_5032682468" evidence="1">
    <location>
        <begin position="25"/>
        <end position="221"/>
    </location>
</feature>
<feature type="signal peptide" evidence="1">
    <location>
        <begin position="1"/>
        <end position="24"/>
    </location>
</feature>